<keyword evidence="4" id="KW-1185">Reference proteome</keyword>
<dbReference type="GO" id="GO:0009264">
    <property type="term" value="P:deoxyribonucleotide catabolic process"/>
    <property type="evidence" value="ECO:0007669"/>
    <property type="project" value="InterPro"/>
</dbReference>
<evidence type="ECO:0000256" key="2">
    <source>
        <dbReference type="ARBA" id="ARBA00023270"/>
    </source>
</evidence>
<organism evidence="3 4">
    <name type="scientific">Spirosoma rhododendri</name>
    <dbReference type="NCBI Taxonomy" id="2728024"/>
    <lineage>
        <taxon>Bacteria</taxon>
        <taxon>Pseudomonadati</taxon>
        <taxon>Bacteroidota</taxon>
        <taxon>Cytophagia</taxon>
        <taxon>Cytophagales</taxon>
        <taxon>Cytophagaceae</taxon>
        <taxon>Spirosoma</taxon>
    </lineage>
</organism>
<dbReference type="InterPro" id="IPR002915">
    <property type="entry name" value="DeoC/FbaB/LacD_aldolase"/>
</dbReference>
<gene>
    <name evidence="3" type="ORF">HH216_08545</name>
</gene>
<dbReference type="Pfam" id="PF01791">
    <property type="entry name" value="DeoC"/>
    <property type="match status" value="1"/>
</dbReference>
<dbReference type="KEGG" id="srho:HH216_08545"/>
<proteinExistence type="predicted"/>
<dbReference type="GO" id="GO:0016052">
    <property type="term" value="P:carbohydrate catabolic process"/>
    <property type="evidence" value="ECO:0007669"/>
    <property type="project" value="TreeGrafter"/>
</dbReference>
<keyword evidence="2" id="KW-0704">Schiff base</keyword>
<dbReference type="PANTHER" id="PTHR10889">
    <property type="entry name" value="DEOXYRIBOSE-PHOSPHATE ALDOLASE"/>
    <property type="match status" value="1"/>
</dbReference>
<dbReference type="RefSeq" id="WP_169550442.1">
    <property type="nucleotide sequence ID" value="NZ_CP051677.1"/>
</dbReference>
<evidence type="ECO:0000313" key="4">
    <source>
        <dbReference type="Proteomes" id="UP000501128"/>
    </source>
</evidence>
<evidence type="ECO:0000313" key="3">
    <source>
        <dbReference type="EMBL" id="QJD78468.1"/>
    </source>
</evidence>
<dbReference type="AlphaFoldDB" id="A0A7L5DPN5"/>
<evidence type="ECO:0000256" key="1">
    <source>
        <dbReference type="ARBA" id="ARBA00022490"/>
    </source>
</evidence>
<dbReference type="Gene3D" id="3.20.20.70">
    <property type="entry name" value="Aldolase class I"/>
    <property type="match status" value="1"/>
</dbReference>
<dbReference type="PANTHER" id="PTHR10889:SF1">
    <property type="entry name" value="DEOXYRIBOSE-PHOSPHATE ALDOLASE"/>
    <property type="match status" value="1"/>
</dbReference>
<protein>
    <submittedName>
        <fullName evidence="3">Deoxyribose-phosphate aldolase</fullName>
    </submittedName>
</protein>
<dbReference type="GO" id="GO:0004139">
    <property type="term" value="F:deoxyribose-phosphate aldolase activity"/>
    <property type="evidence" value="ECO:0007669"/>
    <property type="project" value="InterPro"/>
</dbReference>
<name>A0A7L5DPN5_9BACT</name>
<dbReference type="InterPro" id="IPR013785">
    <property type="entry name" value="Aldolase_TIM"/>
</dbReference>
<dbReference type="SUPFAM" id="SSF51569">
    <property type="entry name" value="Aldolase"/>
    <property type="match status" value="1"/>
</dbReference>
<accession>A0A7L5DPN5</accession>
<dbReference type="SMART" id="SM01133">
    <property type="entry name" value="DeoC"/>
    <property type="match status" value="1"/>
</dbReference>
<dbReference type="EMBL" id="CP051677">
    <property type="protein sequence ID" value="QJD78468.1"/>
    <property type="molecule type" value="Genomic_DNA"/>
</dbReference>
<sequence>MNHLFPYIERTLVQPDVSINEQYAVLDEVTQLGLAGLTVAPFWVKKMRRELGDTHPAVLSAVIGFPYGYQRTEAKQLEIELALKDGATEVEVVMNTSALLSPTSVWLKIELAKLVAVAHAQERLLTVILPTDLLTPEQTESMIRLATDAGTDFIKNGTGIAGQQFSLEQALRFRQAVPRSVGVKILADGATETELDALVQAGVERLAINNRVSL</sequence>
<dbReference type="GO" id="GO:0005737">
    <property type="term" value="C:cytoplasm"/>
    <property type="evidence" value="ECO:0007669"/>
    <property type="project" value="InterPro"/>
</dbReference>
<reference evidence="3 4" key="1">
    <citation type="submission" date="2020-04" db="EMBL/GenBank/DDBJ databases">
        <title>Genome sequencing of novel species.</title>
        <authorList>
            <person name="Heo J."/>
            <person name="Kim S.-J."/>
            <person name="Kim J.-S."/>
            <person name="Hong S.-B."/>
            <person name="Kwon S.-W."/>
        </authorList>
    </citation>
    <scope>NUCLEOTIDE SEQUENCE [LARGE SCALE GENOMIC DNA]</scope>
    <source>
        <strain evidence="3 4">CJU-R4</strain>
    </source>
</reference>
<dbReference type="Proteomes" id="UP000501128">
    <property type="component" value="Chromosome"/>
</dbReference>
<keyword evidence="1" id="KW-0963">Cytoplasm</keyword>
<dbReference type="InterPro" id="IPR011343">
    <property type="entry name" value="DeoC"/>
</dbReference>